<reference evidence="2" key="2">
    <citation type="submission" date="2020-02" db="EMBL/GenBank/DDBJ databases">
        <title>Identification and distribution of gene clusters putatively required for synthesis of sphingolipid metabolism inhibitors in phylogenetically diverse species of the filamentous fungus Fusarium.</title>
        <authorList>
            <person name="Kim H.-S."/>
            <person name="Busman M."/>
            <person name="Brown D.W."/>
            <person name="Divon H."/>
            <person name="Uhlig S."/>
            <person name="Proctor R.H."/>
        </authorList>
    </citation>
    <scope>NUCLEOTIDE SEQUENCE</scope>
    <source>
        <strain evidence="2">NRRL 25174</strain>
    </source>
</reference>
<comment type="caution">
    <text evidence="2">The sequence shown here is derived from an EMBL/GenBank/DDBJ whole genome shotgun (WGS) entry which is preliminary data.</text>
</comment>
<proteinExistence type="predicted"/>
<keyword evidence="1" id="KW-1133">Transmembrane helix</keyword>
<evidence type="ECO:0000313" key="3">
    <source>
        <dbReference type="Proteomes" id="UP000730481"/>
    </source>
</evidence>
<keyword evidence="1" id="KW-0472">Membrane</keyword>
<keyword evidence="2" id="KW-0547">Nucleotide-binding</keyword>
<keyword evidence="1" id="KW-0812">Transmembrane</keyword>
<dbReference type="AlphaFoldDB" id="A0A9P5E2E2"/>
<dbReference type="Proteomes" id="UP000730481">
    <property type="component" value="Unassembled WGS sequence"/>
</dbReference>
<keyword evidence="2" id="KW-0347">Helicase</keyword>
<name>A0A9P5E2E2_9HYPO</name>
<evidence type="ECO:0000256" key="1">
    <source>
        <dbReference type="SAM" id="Phobius"/>
    </source>
</evidence>
<feature type="transmembrane region" description="Helical" evidence="1">
    <location>
        <begin position="55"/>
        <end position="75"/>
    </location>
</feature>
<sequence>MLPTLTTRLSTSASQAARRYISNSALMKDNVTARANNPTGLAGKWKNLSSQNRRYLLAGLAVVASVDVYLHYTYWPYIRAWFGGEETARS</sequence>
<dbReference type="GO" id="GO:0004386">
    <property type="term" value="F:helicase activity"/>
    <property type="evidence" value="ECO:0007669"/>
    <property type="project" value="UniProtKB-KW"/>
</dbReference>
<gene>
    <name evidence="2" type="ORF">FBEOM_23</name>
</gene>
<keyword evidence="2" id="KW-0378">Hydrolase</keyword>
<dbReference type="EMBL" id="PVQB02000002">
    <property type="protein sequence ID" value="KAF4346001.1"/>
    <property type="molecule type" value="Genomic_DNA"/>
</dbReference>
<dbReference type="OrthoDB" id="5010524at2759"/>
<reference evidence="2" key="1">
    <citation type="journal article" date="2017" name="Mycologia">
        <title>Fusarium algeriense, sp. nov., a novel toxigenic crown rot pathogen of durum wheat from Algeria is nested in the Fusarium burgessii species complex.</title>
        <authorList>
            <person name="Laraba I."/>
            <person name="Keddad A."/>
            <person name="Boureghda H."/>
            <person name="Abdallah N."/>
            <person name="Vaughan M.M."/>
            <person name="Proctor R.H."/>
            <person name="Busman M."/>
            <person name="O'Donnell K."/>
        </authorList>
    </citation>
    <scope>NUCLEOTIDE SEQUENCE</scope>
    <source>
        <strain evidence="2">NRRL 25174</strain>
    </source>
</reference>
<keyword evidence="3" id="KW-1185">Reference proteome</keyword>
<accession>A0A9P5E2E2</accession>
<protein>
    <submittedName>
        <fullName evidence="2">DNA helicase II ATP-dependent DNA helicase</fullName>
    </submittedName>
</protein>
<keyword evidence="2" id="KW-0067">ATP-binding</keyword>
<evidence type="ECO:0000313" key="2">
    <source>
        <dbReference type="EMBL" id="KAF4346001.1"/>
    </source>
</evidence>
<organism evidence="2 3">
    <name type="scientific">Fusarium beomiforme</name>
    <dbReference type="NCBI Taxonomy" id="44412"/>
    <lineage>
        <taxon>Eukaryota</taxon>
        <taxon>Fungi</taxon>
        <taxon>Dikarya</taxon>
        <taxon>Ascomycota</taxon>
        <taxon>Pezizomycotina</taxon>
        <taxon>Sordariomycetes</taxon>
        <taxon>Hypocreomycetidae</taxon>
        <taxon>Hypocreales</taxon>
        <taxon>Nectriaceae</taxon>
        <taxon>Fusarium</taxon>
        <taxon>Fusarium burgessii species complex</taxon>
    </lineage>
</organism>